<reference evidence="2 3" key="1">
    <citation type="submission" date="2017-01" db="EMBL/GenBank/DDBJ databases">
        <authorList>
            <person name="Mah S.A."/>
            <person name="Swanson W.J."/>
            <person name="Moy G.W."/>
            <person name="Vacquier V.D."/>
        </authorList>
    </citation>
    <scope>NUCLEOTIDE SEQUENCE [LARGE SCALE GENOMIC DNA]</scope>
    <source>
        <strain evidence="2 3">RU36E</strain>
    </source>
</reference>
<dbReference type="PROSITE" id="PS51257">
    <property type="entry name" value="PROKAR_LIPOPROTEIN"/>
    <property type="match status" value="1"/>
</dbReference>
<dbReference type="RefSeq" id="WP_076428710.1">
    <property type="nucleotide sequence ID" value="NZ_FTMP01000010.1"/>
</dbReference>
<evidence type="ECO:0000313" key="3">
    <source>
        <dbReference type="Proteomes" id="UP000185841"/>
    </source>
</evidence>
<dbReference type="AlphaFoldDB" id="A0A1N6WJB2"/>
<organism evidence="2 3">
    <name type="scientific">Aquipseudomonas alcaligenes</name>
    <name type="common">Pseudomonas alcaligenes</name>
    <dbReference type="NCBI Taxonomy" id="43263"/>
    <lineage>
        <taxon>Bacteria</taxon>
        <taxon>Pseudomonadati</taxon>
        <taxon>Pseudomonadota</taxon>
        <taxon>Gammaproteobacteria</taxon>
        <taxon>Pseudomonadales</taxon>
        <taxon>Pseudomonadaceae</taxon>
        <taxon>Aquipseudomonas</taxon>
    </lineage>
</organism>
<evidence type="ECO:0000313" key="2">
    <source>
        <dbReference type="EMBL" id="SIQ90227.1"/>
    </source>
</evidence>
<dbReference type="EMBL" id="FTMP01000010">
    <property type="protein sequence ID" value="SIQ90227.1"/>
    <property type="molecule type" value="Genomic_DNA"/>
</dbReference>
<sequence>MHRLTALFTALLLLTGCAGPGYFEAIPPSSADQAVLYLYRPAADNPGRQPLRLSYPDVLVDEQSVGTLPFNSYRRIELPAGRHAIRITGLTRQAKWEPRDIQQNFNLVPGEIKYMKLDVRFNLSEMTLGSPGPSYLIHLRPMRADDAVYEIRETQPLNP</sequence>
<accession>A0A1N6WJB2</accession>
<feature type="chain" id="PRO_5012275202" description="DUF2846 domain-containing protein" evidence="1">
    <location>
        <begin position="26"/>
        <end position="159"/>
    </location>
</feature>
<dbReference type="Proteomes" id="UP000185841">
    <property type="component" value="Unassembled WGS sequence"/>
</dbReference>
<protein>
    <recommendedName>
        <fullName evidence="4">DUF2846 domain-containing protein</fullName>
    </recommendedName>
</protein>
<feature type="signal peptide" evidence="1">
    <location>
        <begin position="1"/>
        <end position="25"/>
    </location>
</feature>
<proteinExistence type="predicted"/>
<evidence type="ECO:0000256" key="1">
    <source>
        <dbReference type="SAM" id="SignalP"/>
    </source>
</evidence>
<gene>
    <name evidence="2" type="ORF">SAMN05878282_11012</name>
</gene>
<keyword evidence="1" id="KW-0732">Signal</keyword>
<evidence type="ECO:0008006" key="4">
    <source>
        <dbReference type="Google" id="ProtNLM"/>
    </source>
</evidence>
<name>A0A1N6WJB2_AQUAC</name>